<dbReference type="AlphaFoldDB" id="M8DG12"/>
<dbReference type="EMBL" id="APBN01000004">
    <property type="protein sequence ID" value="EMT52387.1"/>
    <property type="molecule type" value="Genomic_DNA"/>
</dbReference>
<name>M8DG12_9BACL</name>
<keyword evidence="3" id="KW-1185">Reference proteome</keyword>
<proteinExistence type="predicted"/>
<feature type="region of interest" description="Disordered" evidence="1">
    <location>
        <begin position="186"/>
        <end position="205"/>
    </location>
</feature>
<sequence>MSGGRGNPYSYRAAQSHEKGVYVGVTSFTTTQRPDGSIKTDKTKYEVGQTVTITAQGKDYSIYNRGLKVLNYYIYNLDTGQTEKAFSEAITEYPISGEGNGSGQSVNFPQKTWVPTKAGNYEARILFTDTHARNTKNAPAVDGQGVAYAAPFVVGEVPPPPGEDNGGGKDPDPPPTGCKKTTMEIRIEGEKNDTERQGVPSGGDTERIERDARVVFTASKPGTFSYNGTPMQIGSGNNRKVGIMYVPSSGSFTVKYVSDDGTLCWDKQFYAVSPNDKYDSCPIVKVNGDAIPRGGVIEVMPGESLKFVASYKDSGGETQPFHTTWNVTMPDGRERVIPLDEGDNGRVRPYVSDHVSLPYRGPDRSYDIPLERGKTYKLSLELKRTDFEKRPECEWTITIKVKDTSCTIDEQKRIGFKAYGEPPSYYPPAGENLYNGLKYLYFSNLTATGDGYDTHTDISADVAGSWFIKEGDRNKPLSGKLAANERFRLILPKTIDAGDDVTLVFISDRDCVVEMTFPILSDRRCYILTAKIAGGKYGDDDVVWSKPVKRGETLEMSPEQWTDPWHSFTLFADEKIDFVTYYFDPDKRSWERKRDGKWLSDSTNARYQQKIIFPMDPATDGYFPLSGLYKVEFYAEDRTAADCDGFFFVQIGEGPPKPEGENLLIVKSSFKITPADPQAAGSDATITFDVKNDGKQEHDTKLAVRWESSDKATMLDVAKFKPGEVRKITVPTKYPQKSEDFIAHINPDKDKPDNETIWPDNRAVWPVKVTGDEGGGNGPKEPEIPNPPVGGGDFDGGEIGLDIYDSDGRQLQRLQVNVDGVWEREPAKIRVVIDQTRINQGFDQVKREINQNIETYKSQLLQSASGEGIKNASVTVSPGYIADAKSLAVYSPAQLDLKVSGPGTPQEWKVSSSSMGGDYLYTGTTVPTETTWRQVLNPMKYKAEINGFVITMDYSVQFALSYDRCAKSAGEDGEEGEETCQSNTVHQSMSGRYTITVKGSERQFGVFEPNAKGVLRHTSEWQEYTARDRYPANKPDDFYAGERILTHVVLEPRHRHPVSALYPDIAAAQSWISETGLRNTTLQSTLSLKKTTPIWWQGPSYAVPKLGVREMGVDTPLMGDKQKGFKKDSTYAVHFSVQFRFGVVKGFAFPNKQNGQGHELTDYRVPFAVTANAWERQGIRNHTTR</sequence>
<feature type="region of interest" description="Disordered" evidence="1">
    <location>
        <begin position="154"/>
        <end position="180"/>
    </location>
</feature>
<comment type="caution">
    <text evidence="2">The sequence shown here is derived from an EMBL/GenBank/DDBJ whole genome shotgun (WGS) entry which is preliminary data.</text>
</comment>
<dbReference type="Proteomes" id="UP000012081">
    <property type="component" value="Unassembled WGS sequence"/>
</dbReference>
<evidence type="ECO:0000313" key="3">
    <source>
        <dbReference type="Proteomes" id="UP000012081"/>
    </source>
</evidence>
<evidence type="ECO:0000313" key="2">
    <source>
        <dbReference type="EMBL" id="EMT52387.1"/>
    </source>
</evidence>
<reference evidence="2 3" key="1">
    <citation type="submission" date="2013-03" db="EMBL/GenBank/DDBJ databases">
        <title>Assembly of a new bacterial strain Brevibacillus borstelensis AK1.</title>
        <authorList>
            <person name="Rajan I."/>
            <person name="PoliReddy D."/>
            <person name="Sugumar T."/>
            <person name="Rathinam K."/>
            <person name="Alqarawi S."/>
            <person name="Khalil A.B."/>
            <person name="Sivakumar N."/>
        </authorList>
    </citation>
    <scope>NUCLEOTIDE SEQUENCE [LARGE SCALE GENOMIC DNA]</scope>
    <source>
        <strain evidence="2 3">AK1</strain>
    </source>
</reference>
<evidence type="ECO:0000256" key="1">
    <source>
        <dbReference type="SAM" id="MobiDB-lite"/>
    </source>
</evidence>
<feature type="compositionally biased region" description="Basic and acidic residues" evidence="1">
    <location>
        <begin position="186"/>
        <end position="196"/>
    </location>
</feature>
<organism evidence="2 3">
    <name type="scientific">Brevibacillus borstelensis AK1</name>
    <dbReference type="NCBI Taxonomy" id="1300222"/>
    <lineage>
        <taxon>Bacteria</taxon>
        <taxon>Bacillati</taxon>
        <taxon>Bacillota</taxon>
        <taxon>Bacilli</taxon>
        <taxon>Bacillales</taxon>
        <taxon>Paenibacillaceae</taxon>
        <taxon>Brevibacillus</taxon>
    </lineage>
</organism>
<protein>
    <submittedName>
        <fullName evidence="2">Uncharacterized protein</fullName>
    </submittedName>
</protein>
<dbReference type="PATRIC" id="fig|1300222.3.peg.2518"/>
<gene>
    <name evidence="2" type="ORF">I532_12059</name>
</gene>
<accession>M8DG12</accession>
<dbReference type="STRING" id="1300222.I532_12059"/>